<organism evidence="1 2">
    <name type="scientific">Cupriavidus respiraculi</name>
    <dbReference type="NCBI Taxonomy" id="195930"/>
    <lineage>
        <taxon>Bacteria</taxon>
        <taxon>Pseudomonadati</taxon>
        <taxon>Pseudomonadota</taxon>
        <taxon>Betaproteobacteria</taxon>
        <taxon>Burkholderiales</taxon>
        <taxon>Burkholderiaceae</taxon>
        <taxon>Cupriavidus</taxon>
    </lineage>
</organism>
<dbReference type="RefSeq" id="WP_222208854.1">
    <property type="nucleotide sequence ID" value="NZ_CAJZAH010000010.1"/>
</dbReference>
<dbReference type="Proteomes" id="UP000721236">
    <property type="component" value="Unassembled WGS sequence"/>
</dbReference>
<sequence>MTAGNDFYGRVAAFHNAALACIAMVQPMDDRRAIAAFRCGLMSVEHASGALALLSIGLPSPALALLRPQFETLVRGIWLLYAADEKWVAQYFEPLTETSAVAGDKAPGMALMLDALSAVEEPSARAVIGQLLQYRDLNWKALNSYTHGGMHPMARSGDGYPDELVENVLKNANGLVCVAAQLAAVVSGDADRMEPVRQLHRDFADCIPLA</sequence>
<gene>
    <name evidence="1" type="ORF">LMG21510_05018</name>
</gene>
<keyword evidence="2" id="KW-1185">Reference proteome</keyword>
<evidence type="ECO:0000313" key="2">
    <source>
        <dbReference type="Proteomes" id="UP000721236"/>
    </source>
</evidence>
<name>A0ABM8XUN5_9BURK</name>
<protein>
    <submittedName>
        <fullName evidence="1">Uncharacterized protein</fullName>
    </submittedName>
</protein>
<proteinExistence type="predicted"/>
<evidence type="ECO:0000313" key="1">
    <source>
        <dbReference type="EMBL" id="CAG9184081.1"/>
    </source>
</evidence>
<dbReference type="InterPro" id="IPR054257">
    <property type="entry name" value="DUF6988"/>
</dbReference>
<comment type="caution">
    <text evidence="1">The sequence shown here is derived from an EMBL/GenBank/DDBJ whole genome shotgun (WGS) entry which is preliminary data.</text>
</comment>
<dbReference type="EMBL" id="CAJZAH010000010">
    <property type="protein sequence ID" value="CAG9184081.1"/>
    <property type="molecule type" value="Genomic_DNA"/>
</dbReference>
<reference evidence="1 2" key="1">
    <citation type="submission" date="2021-08" db="EMBL/GenBank/DDBJ databases">
        <authorList>
            <person name="Peeters C."/>
        </authorList>
    </citation>
    <scope>NUCLEOTIDE SEQUENCE [LARGE SCALE GENOMIC DNA]</scope>
    <source>
        <strain evidence="1 2">LMG 21510</strain>
    </source>
</reference>
<accession>A0ABM8XUN5</accession>
<dbReference type="Pfam" id="PF22491">
    <property type="entry name" value="DUF6988"/>
    <property type="match status" value="1"/>
</dbReference>